<feature type="domain" description="UvrD-like helicase ATP-binding" evidence="9">
    <location>
        <begin position="9"/>
        <end position="71"/>
    </location>
</feature>
<dbReference type="GO" id="GO:0000725">
    <property type="term" value="P:recombinational repair"/>
    <property type="evidence" value="ECO:0007669"/>
    <property type="project" value="TreeGrafter"/>
</dbReference>
<dbReference type="GO" id="GO:0005524">
    <property type="term" value="F:ATP binding"/>
    <property type="evidence" value="ECO:0007669"/>
    <property type="project" value="UniProtKB-KW"/>
</dbReference>
<reference evidence="11 12" key="1">
    <citation type="submission" date="2018-10" db="EMBL/GenBank/DDBJ databases">
        <title>Sequencing the genomes of 1000 actinobacteria strains.</title>
        <authorList>
            <person name="Klenk H.-P."/>
        </authorList>
    </citation>
    <scope>NUCLEOTIDE SEQUENCE [LARGE SCALE GENOMIC DNA]</scope>
    <source>
        <strain evidence="11 12">DSM 44267</strain>
    </source>
</reference>
<evidence type="ECO:0000256" key="3">
    <source>
        <dbReference type="ARBA" id="ARBA00022806"/>
    </source>
</evidence>
<dbReference type="InterPro" id="IPR014017">
    <property type="entry name" value="DNA_helicase_UvrD-like_C"/>
</dbReference>
<evidence type="ECO:0000256" key="8">
    <source>
        <dbReference type="ARBA" id="ARBA00048988"/>
    </source>
</evidence>
<dbReference type="OrthoDB" id="9787585at2"/>
<dbReference type="EC" id="5.6.2.4" evidence="7"/>
<dbReference type="GO" id="GO:0003677">
    <property type="term" value="F:DNA binding"/>
    <property type="evidence" value="ECO:0007669"/>
    <property type="project" value="InterPro"/>
</dbReference>
<organism evidence="11 12">
    <name type="scientific">Terracoccus luteus</name>
    <dbReference type="NCBI Taxonomy" id="53356"/>
    <lineage>
        <taxon>Bacteria</taxon>
        <taxon>Bacillati</taxon>
        <taxon>Actinomycetota</taxon>
        <taxon>Actinomycetes</taxon>
        <taxon>Micrococcales</taxon>
        <taxon>Intrasporangiaceae</taxon>
        <taxon>Terracoccus</taxon>
    </lineage>
</organism>
<feature type="domain" description="UvrD-like helicase C-terminal" evidence="10">
    <location>
        <begin position="282"/>
        <end position="360"/>
    </location>
</feature>
<dbReference type="InterPro" id="IPR014016">
    <property type="entry name" value="UvrD-like_ATP-bd"/>
</dbReference>
<sequence length="408" mass="45609">MRAVTFASLTPDQQRFVQYPTSRHVAGIGAPGSGKTLVLVHRARFLIELGYEPERIRLVTYTNALEDYIRAGLREFGLPEDMVISYDALMRELHQDLTGKRVRIPKELSEDERHNFVRDAVGSLVEDRMTGSLFPPKARWDAVFVDEAQDLSASDIITLSRLSRHVTVVLDARQQLYERGAPADQILNALDLRFETSTFLSTFRCSRAVTAIAAAVAVDAEDRAALPRTVGIARNEITSRRVLASDRAVEDEFFHSALRARMSETQSIAVLLPTNFYAYGLAKALREAGFDVEDKKSLDMTTSAVKVLTYHSAKGLSFDSVFLPRLYESEFARAGRQNRTGLLFVGLTRATTYLFLSTLKGKEIREWREFDAVTENHLETIDATAPPVGAVAAALPTTDVDDYYDDFL</sequence>
<evidence type="ECO:0000256" key="4">
    <source>
        <dbReference type="ARBA" id="ARBA00022840"/>
    </source>
</evidence>
<evidence type="ECO:0000256" key="5">
    <source>
        <dbReference type="ARBA" id="ARBA00023235"/>
    </source>
</evidence>
<dbReference type="InterPro" id="IPR000212">
    <property type="entry name" value="DNA_helicase_UvrD/REP"/>
</dbReference>
<proteinExistence type="predicted"/>
<evidence type="ECO:0000256" key="1">
    <source>
        <dbReference type="ARBA" id="ARBA00022741"/>
    </source>
</evidence>
<name>A0A495XZQ6_9MICO</name>
<dbReference type="Pfam" id="PF13361">
    <property type="entry name" value="UvrD_C"/>
    <property type="match status" value="1"/>
</dbReference>
<gene>
    <name evidence="11" type="ORF">DFJ68_2892</name>
</gene>
<comment type="catalytic activity">
    <reaction evidence="8">
        <text>ATP + H2O = ADP + phosphate + H(+)</text>
        <dbReference type="Rhea" id="RHEA:13065"/>
        <dbReference type="ChEBI" id="CHEBI:15377"/>
        <dbReference type="ChEBI" id="CHEBI:15378"/>
        <dbReference type="ChEBI" id="CHEBI:30616"/>
        <dbReference type="ChEBI" id="CHEBI:43474"/>
        <dbReference type="ChEBI" id="CHEBI:456216"/>
        <dbReference type="EC" id="5.6.2.4"/>
    </reaction>
</comment>
<dbReference type="GO" id="GO:0016887">
    <property type="term" value="F:ATP hydrolysis activity"/>
    <property type="evidence" value="ECO:0007669"/>
    <property type="project" value="RHEA"/>
</dbReference>
<keyword evidence="1" id="KW-0547">Nucleotide-binding</keyword>
<dbReference type="Gene3D" id="3.40.50.300">
    <property type="entry name" value="P-loop containing nucleotide triphosphate hydrolases"/>
    <property type="match status" value="2"/>
</dbReference>
<comment type="catalytic activity">
    <reaction evidence="6">
        <text>Couples ATP hydrolysis with the unwinding of duplex DNA by translocating in the 3'-5' direction.</text>
        <dbReference type="EC" id="5.6.2.4"/>
    </reaction>
</comment>
<evidence type="ECO:0000256" key="6">
    <source>
        <dbReference type="ARBA" id="ARBA00034617"/>
    </source>
</evidence>
<evidence type="ECO:0000259" key="10">
    <source>
        <dbReference type="Pfam" id="PF13361"/>
    </source>
</evidence>
<dbReference type="SUPFAM" id="SSF52540">
    <property type="entry name" value="P-loop containing nucleoside triphosphate hydrolases"/>
    <property type="match status" value="1"/>
</dbReference>
<dbReference type="PANTHER" id="PTHR11070">
    <property type="entry name" value="UVRD / RECB / PCRA DNA HELICASE FAMILY MEMBER"/>
    <property type="match status" value="1"/>
</dbReference>
<keyword evidence="2" id="KW-0378">Hydrolase</keyword>
<dbReference type="AlphaFoldDB" id="A0A495XZQ6"/>
<accession>A0A495XZQ6</accession>
<comment type="caution">
    <text evidence="11">The sequence shown here is derived from an EMBL/GenBank/DDBJ whole genome shotgun (WGS) entry which is preliminary data.</text>
</comment>
<dbReference type="GO" id="GO:0043138">
    <property type="term" value="F:3'-5' DNA helicase activity"/>
    <property type="evidence" value="ECO:0007669"/>
    <property type="project" value="UniProtKB-EC"/>
</dbReference>
<keyword evidence="12" id="KW-1185">Reference proteome</keyword>
<evidence type="ECO:0000259" key="9">
    <source>
        <dbReference type="Pfam" id="PF00580"/>
    </source>
</evidence>
<dbReference type="RefSeq" id="WP_121034281.1">
    <property type="nucleotide sequence ID" value="NZ_RBXT01000001.1"/>
</dbReference>
<dbReference type="Pfam" id="PF00580">
    <property type="entry name" value="UvrD-helicase"/>
    <property type="match status" value="1"/>
</dbReference>
<dbReference type="InterPro" id="IPR027417">
    <property type="entry name" value="P-loop_NTPase"/>
</dbReference>
<keyword evidence="4" id="KW-0067">ATP-binding</keyword>
<protein>
    <recommendedName>
        <fullName evidence="7">DNA 3'-5' helicase</fullName>
        <ecNumber evidence="7">5.6.2.4</ecNumber>
    </recommendedName>
</protein>
<evidence type="ECO:0000313" key="11">
    <source>
        <dbReference type="EMBL" id="RKT79422.1"/>
    </source>
</evidence>
<evidence type="ECO:0000313" key="12">
    <source>
        <dbReference type="Proteomes" id="UP000278440"/>
    </source>
</evidence>
<keyword evidence="3 11" id="KW-0347">Helicase</keyword>
<keyword evidence="5" id="KW-0413">Isomerase</keyword>
<dbReference type="PANTHER" id="PTHR11070:SF2">
    <property type="entry name" value="ATP-DEPENDENT DNA HELICASE SRS2"/>
    <property type="match status" value="1"/>
</dbReference>
<evidence type="ECO:0000256" key="2">
    <source>
        <dbReference type="ARBA" id="ARBA00022801"/>
    </source>
</evidence>
<dbReference type="Proteomes" id="UP000278440">
    <property type="component" value="Unassembled WGS sequence"/>
</dbReference>
<dbReference type="EMBL" id="RBXT01000001">
    <property type="protein sequence ID" value="RKT79422.1"/>
    <property type="molecule type" value="Genomic_DNA"/>
</dbReference>
<evidence type="ECO:0000256" key="7">
    <source>
        <dbReference type="ARBA" id="ARBA00034808"/>
    </source>
</evidence>